<dbReference type="AlphaFoldDB" id="A0A8I6XSK2"/>
<dbReference type="SMR" id="A0A8I6XSK2"/>
<evidence type="ECO:0000256" key="8">
    <source>
        <dbReference type="RuleBase" id="RU361123"/>
    </source>
</evidence>
<dbReference type="SMART" id="SM00656">
    <property type="entry name" value="Amb_all"/>
    <property type="match status" value="1"/>
</dbReference>
<dbReference type="GO" id="GO:0045490">
    <property type="term" value="P:pectin catabolic process"/>
    <property type="evidence" value="ECO:0007669"/>
    <property type="project" value="UniProtKB-UniPathway"/>
</dbReference>
<comment type="similarity">
    <text evidence="8">Belongs to the polysaccharide lyase 1 family.</text>
</comment>
<dbReference type="EnsemblPlants" id="HORVU.MOREX.r3.6HG0566890.1">
    <property type="protein sequence ID" value="HORVU.MOREX.r3.6HG0566890.1"/>
    <property type="gene ID" value="HORVU.MOREX.r3.6HG0566890"/>
</dbReference>
<dbReference type="SUPFAM" id="SSF51126">
    <property type="entry name" value="Pectin lyase-like"/>
    <property type="match status" value="1"/>
</dbReference>
<evidence type="ECO:0000256" key="6">
    <source>
        <dbReference type="ARBA" id="ARBA00022837"/>
    </source>
</evidence>
<organism evidence="10 11">
    <name type="scientific">Hordeum vulgare subsp. vulgare</name>
    <name type="common">Domesticated barley</name>
    <dbReference type="NCBI Taxonomy" id="112509"/>
    <lineage>
        <taxon>Eukaryota</taxon>
        <taxon>Viridiplantae</taxon>
        <taxon>Streptophyta</taxon>
        <taxon>Embryophyta</taxon>
        <taxon>Tracheophyta</taxon>
        <taxon>Spermatophyta</taxon>
        <taxon>Magnoliopsida</taxon>
        <taxon>Liliopsida</taxon>
        <taxon>Poales</taxon>
        <taxon>Poaceae</taxon>
        <taxon>BOP clade</taxon>
        <taxon>Pooideae</taxon>
        <taxon>Triticodae</taxon>
        <taxon>Triticeae</taxon>
        <taxon>Hordeinae</taxon>
        <taxon>Hordeum</taxon>
    </lineage>
</organism>
<protein>
    <recommendedName>
        <fullName evidence="3 8">Pectate lyase</fullName>
        <ecNumber evidence="3 8">4.2.2.2</ecNumber>
    </recommendedName>
</protein>
<reference evidence="10" key="3">
    <citation type="submission" date="2022-01" db="UniProtKB">
        <authorList>
            <consortium name="EnsemblPlants"/>
        </authorList>
    </citation>
    <scope>IDENTIFICATION</scope>
    <source>
        <strain evidence="10">subsp. vulgare</strain>
    </source>
</reference>
<dbReference type="Proteomes" id="UP000011116">
    <property type="component" value="Chromosome 6H"/>
</dbReference>
<dbReference type="Gramene" id="HORVU.MOREX.r2.6HG0469830.1">
    <property type="protein sequence ID" value="HORVU.MOREX.r2.6HG0469830.1"/>
    <property type="gene ID" value="HORVU.MOREX.r2.6HG0469830"/>
</dbReference>
<evidence type="ECO:0000256" key="5">
    <source>
        <dbReference type="ARBA" id="ARBA00022729"/>
    </source>
</evidence>
<keyword evidence="4 8" id="KW-0479">Metal-binding</keyword>
<feature type="signal peptide" evidence="8">
    <location>
        <begin position="1"/>
        <end position="24"/>
    </location>
</feature>
<keyword evidence="11" id="KW-1185">Reference proteome</keyword>
<dbReference type="PANTHER" id="PTHR31683:SF187">
    <property type="entry name" value="PECTATE LYASE 18-RELATED"/>
    <property type="match status" value="1"/>
</dbReference>
<sequence>MSVSGTMAILLFLFFTSMLSISYCSPLPVNAYGSDILVRRQQTLEHCGTGNPVDDCWRCDPGWADNRQRLADCAIGFGRNAMGGKGGRTYVVTNPGDEDPANPAPGTLRHGLVQNEPLWIIFACNMTIRPKQELLVSSHKTVDGRGASVVVGEGGACFTVRNGSNVIIHGITIRGCRPAPKSSAKTSDLSDGDGISLFGARDVWVDRCTLESCADGLVDVIEASTSVTVSNCLLTKHNKAMLLGHNDAFEDDRAMRVTVAFNRFGPGLVQRMPRCRFGVFHVVNNDYVNWGKYAIGGSASPTILSRGNRFCAGKEKEVTKRDGDSPKSEWQKWSWISDGDLMFNGAFFTASGGSGPEVKAPSFAKPASLVAPMTASAGALSCSKGSVC</sequence>
<accession>A0A8I6XSK2</accession>
<keyword evidence="7 8" id="KW-0456">Lyase</keyword>
<gene>
    <name evidence="10" type="primary">LOC123405168</name>
</gene>
<dbReference type="Gramene" id="HORVU.MOREX.r3.6HG0566890.1">
    <property type="protein sequence ID" value="HORVU.MOREX.r3.6HG0566890.1"/>
    <property type="gene ID" value="HORVU.MOREX.r3.6HG0566890"/>
</dbReference>
<evidence type="ECO:0000259" key="9">
    <source>
        <dbReference type="SMART" id="SM00656"/>
    </source>
</evidence>
<evidence type="ECO:0000256" key="7">
    <source>
        <dbReference type="ARBA" id="ARBA00023239"/>
    </source>
</evidence>
<dbReference type="InterPro" id="IPR045032">
    <property type="entry name" value="PEL"/>
</dbReference>
<dbReference type="InterPro" id="IPR002022">
    <property type="entry name" value="Pec_lyase"/>
</dbReference>
<dbReference type="InterPro" id="IPR011050">
    <property type="entry name" value="Pectin_lyase_fold/virulence"/>
</dbReference>
<dbReference type="InterPro" id="IPR018082">
    <property type="entry name" value="AmbAllergen"/>
</dbReference>
<dbReference type="Gene3D" id="2.160.20.10">
    <property type="entry name" value="Single-stranded right-handed beta-helix, Pectin lyase-like"/>
    <property type="match status" value="1"/>
</dbReference>
<evidence type="ECO:0000256" key="1">
    <source>
        <dbReference type="ARBA" id="ARBA00000695"/>
    </source>
</evidence>
<evidence type="ECO:0000313" key="11">
    <source>
        <dbReference type="Proteomes" id="UP000011116"/>
    </source>
</evidence>
<feature type="chain" id="PRO_5035342819" description="Pectate lyase" evidence="8">
    <location>
        <begin position="25"/>
        <end position="388"/>
    </location>
</feature>
<comment type="catalytic activity">
    <reaction evidence="1 8">
        <text>Eliminative cleavage of (1-&gt;4)-alpha-D-galacturonan to give oligosaccharides with 4-deoxy-alpha-D-galact-4-enuronosyl groups at their non-reducing ends.</text>
        <dbReference type="EC" id="4.2.2.2"/>
    </reaction>
</comment>
<keyword evidence="5 8" id="KW-0732">Signal</keyword>
<name>A0A8I6XSK2_HORVV</name>
<comment type="cofactor">
    <cofactor evidence="8">
        <name>Ca(2+)</name>
        <dbReference type="ChEBI" id="CHEBI:29108"/>
    </cofactor>
    <text evidence="8">Binds 1 Ca(2+) ion. Required for its activity.</text>
</comment>
<evidence type="ECO:0000313" key="10">
    <source>
        <dbReference type="EnsemblPlants" id="HORVU.MOREX.r3.6HG0566890.1"/>
    </source>
</evidence>
<proteinExistence type="inferred from homology"/>
<dbReference type="PANTHER" id="PTHR31683">
    <property type="entry name" value="PECTATE LYASE 18-RELATED"/>
    <property type="match status" value="1"/>
</dbReference>
<evidence type="ECO:0000256" key="2">
    <source>
        <dbReference type="ARBA" id="ARBA00005220"/>
    </source>
</evidence>
<feature type="domain" description="Pectate lyase" evidence="9">
    <location>
        <begin position="125"/>
        <end position="316"/>
    </location>
</feature>
<dbReference type="UniPathway" id="UPA00545">
    <property type="reaction ID" value="UER00824"/>
</dbReference>
<reference evidence="10" key="2">
    <citation type="submission" date="2020-10" db="EMBL/GenBank/DDBJ databases">
        <authorList>
            <person name="Scholz U."/>
            <person name="Mascher M."/>
            <person name="Fiebig A."/>
        </authorList>
    </citation>
    <scope>NUCLEOTIDE SEQUENCE [LARGE SCALE GENOMIC DNA]</scope>
    <source>
        <strain evidence="10">cv. Morex</strain>
    </source>
</reference>
<reference evidence="11" key="1">
    <citation type="journal article" date="2012" name="Nature">
        <title>A physical, genetic and functional sequence assembly of the barley genome.</title>
        <authorList>
            <consortium name="The International Barley Genome Sequencing Consortium"/>
            <person name="Mayer K.F."/>
            <person name="Waugh R."/>
            <person name="Brown J.W."/>
            <person name="Schulman A."/>
            <person name="Langridge P."/>
            <person name="Platzer M."/>
            <person name="Fincher G.B."/>
            <person name="Muehlbauer G.J."/>
            <person name="Sato K."/>
            <person name="Close T.J."/>
            <person name="Wise R.P."/>
            <person name="Stein N."/>
        </authorList>
    </citation>
    <scope>NUCLEOTIDE SEQUENCE [LARGE SCALE GENOMIC DNA]</scope>
    <source>
        <strain evidence="11">cv. Morex</strain>
    </source>
</reference>
<comment type="pathway">
    <text evidence="2 8">Glycan metabolism; pectin degradation; 2-dehydro-3-deoxy-D-gluconate from pectin: step 2/5.</text>
</comment>
<evidence type="ECO:0000256" key="3">
    <source>
        <dbReference type="ARBA" id="ARBA00012272"/>
    </source>
</evidence>
<dbReference type="EC" id="4.2.2.2" evidence="3 8"/>
<evidence type="ECO:0000256" key="4">
    <source>
        <dbReference type="ARBA" id="ARBA00022723"/>
    </source>
</evidence>
<keyword evidence="6 8" id="KW-0106">Calcium</keyword>
<dbReference type="GO" id="GO:0030570">
    <property type="term" value="F:pectate lyase activity"/>
    <property type="evidence" value="ECO:0000318"/>
    <property type="project" value="GO_Central"/>
</dbReference>
<dbReference type="PRINTS" id="PR00807">
    <property type="entry name" value="AMBALLERGEN"/>
</dbReference>
<dbReference type="GO" id="GO:0046872">
    <property type="term" value="F:metal ion binding"/>
    <property type="evidence" value="ECO:0007669"/>
    <property type="project" value="UniProtKB-KW"/>
</dbReference>
<dbReference type="InterPro" id="IPR012334">
    <property type="entry name" value="Pectin_lyas_fold"/>
</dbReference>
<dbReference type="Pfam" id="PF00544">
    <property type="entry name" value="Pectate_lyase_4"/>
    <property type="match status" value="1"/>
</dbReference>